<evidence type="ECO:0000256" key="2">
    <source>
        <dbReference type="SAM" id="SignalP"/>
    </source>
</evidence>
<keyword evidence="1" id="KW-1133">Transmembrane helix</keyword>
<evidence type="ECO:0000313" key="4">
    <source>
        <dbReference type="EMBL" id="SHJ71476.1"/>
    </source>
</evidence>
<proteinExistence type="predicted"/>
<dbReference type="Proteomes" id="UP000242497">
    <property type="component" value="Unassembled WGS sequence"/>
</dbReference>
<dbReference type="Pfam" id="PF04536">
    <property type="entry name" value="TPM_phosphatase"/>
    <property type="match status" value="1"/>
</dbReference>
<evidence type="ECO:0000256" key="1">
    <source>
        <dbReference type="SAM" id="Phobius"/>
    </source>
</evidence>
<dbReference type="PANTHER" id="PTHR30373">
    <property type="entry name" value="UPF0603 PROTEIN YGCG"/>
    <property type="match status" value="1"/>
</dbReference>
<feature type="domain" description="TPM" evidence="3">
    <location>
        <begin position="38"/>
        <end position="157"/>
    </location>
</feature>
<keyword evidence="2" id="KW-0732">Signal</keyword>
<dbReference type="Gene3D" id="3.10.310.50">
    <property type="match status" value="1"/>
</dbReference>
<dbReference type="EMBL" id="FRAE01000011">
    <property type="protein sequence ID" value="SHJ71476.1"/>
    <property type="molecule type" value="Genomic_DNA"/>
</dbReference>
<dbReference type="OrthoDB" id="9810918at2"/>
<keyword evidence="1" id="KW-0812">Transmembrane</keyword>
<keyword evidence="5" id="KW-1185">Reference proteome</keyword>
<evidence type="ECO:0000259" key="3">
    <source>
        <dbReference type="Pfam" id="PF04536"/>
    </source>
</evidence>
<organism evidence="4 5">
    <name type="scientific">Tepidibacter formicigenes DSM 15518</name>
    <dbReference type="NCBI Taxonomy" id="1123349"/>
    <lineage>
        <taxon>Bacteria</taxon>
        <taxon>Bacillati</taxon>
        <taxon>Bacillota</taxon>
        <taxon>Clostridia</taxon>
        <taxon>Peptostreptococcales</taxon>
        <taxon>Peptostreptococcaceae</taxon>
        <taxon>Tepidibacter</taxon>
    </lineage>
</organism>
<dbReference type="InterPro" id="IPR007621">
    <property type="entry name" value="TPM_dom"/>
</dbReference>
<sequence>MKRNRLLLYFIAFLLLLTNTLSVFASEDFPKPTQAFYVADYGKVLSEEFKSFIVNTNLNYENTKEKPQVVVATIKSLEGMDVSSYAVNLFEKWQIGNKDLDNGILILLSLKEEKIRVEVGYGLEGALPDGKVGEILDHATEDLSLGNFDEGIGKIFYTISQSINQEYDYDDRVIFSRSSNFVIKNETTKTKEKNISLITKIFIVIVIFILGWLDYRFTEGFFIGMLINMLLRGNFENGGQYGNSGMGGNSGGGGSDRDF</sequence>
<dbReference type="PANTHER" id="PTHR30373:SF2">
    <property type="entry name" value="UPF0603 PROTEIN YGCG"/>
    <property type="match status" value="1"/>
</dbReference>
<protein>
    <recommendedName>
        <fullName evidence="3">TPM domain-containing protein</fullName>
    </recommendedName>
</protein>
<feature type="signal peptide" evidence="2">
    <location>
        <begin position="1"/>
        <end position="25"/>
    </location>
</feature>
<gene>
    <name evidence="4" type="ORF">SAMN02744037_00661</name>
</gene>
<name>A0A1M6LJU5_9FIRM</name>
<dbReference type="AlphaFoldDB" id="A0A1M6LJU5"/>
<keyword evidence="1" id="KW-0472">Membrane</keyword>
<dbReference type="RefSeq" id="WP_072887244.1">
    <property type="nucleotide sequence ID" value="NZ_FRAE01000011.1"/>
</dbReference>
<feature type="transmembrane region" description="Helical" evidence="1">
    <location>
        <begin position="197"/>
        <end position="215"/>
    </location>
</feature>
<evidence type="ECO:0000313" key="5">
    <source>
        <dbReference type="Proteomes" id="UP000242497"/>
    </source>
</evidence>
<dbReference type="STRING" id="1123349.SAMN02744037_00661"/>
<feature type="chain" id="PRO_5013065044" description="TPM domain-containing protein" evidence="2">
    <location>
        <begin position="26"/>
        <end position="259"/>
    </location>
</feature>
<accession>A0A1M6LJU5</accession>
<reference evidence="5" key="1">
    <citation type="submission" date="2016-11" db="EMBL/GenBank/DDBJ databases">
        <authorList>
            <person name="Varghese N."/>
            <person name="Submissions S."/>
        </authorList>
    </citation>
    <scope>NUCLEOTIDE SEQUENCE [LARGE SCALE GENOMIC DNA]</scope>
    <source>
        <strain evidence="5">DSM 15518</strain>
    </source>
</reference>